<reference evidence="2" key="1">
    <citation type="submission" date="2023-03" db="EMBL/GenBank/DDBJ databases">
        <authorList>
            <person name="Cremers G."/>
            <person name="Picone N."/>
        </authorList>
    </citation>
    <scope>NUCLEOTIDE SEQUENCE</scope>
    <source>
        <strain evidence="2">Sample_alias</strain>
    </source>
</reference>
<keyword evidence="3" id="KW-1185">Reference proteome</keyword>
<accession>A0ABN8XHT3</accession>
<feature type="region of interest" description="Disordered" evidence="1">
    <location>
        <begin position="107"/>
        <end position="140"/>
    </location>
</feature>
<protein>
    <submittedName>
        <fullName evidence="2">Uncharacterized protein</fullName>
    </submittedName>
</protein>
<organism evidence="2 3">
    <name type="scientific">Candidatus Methylacidiphilum fumarolicum</name>
    <dbReference type="NCBI Taxonomy" id="591154"/>
    <lineage>
        <taxon>Bacteria</taxon>
        <taxon>Pseudomonadati</taxon>
        <taxon>Verrucomicrobiota</taxon>
        <taxon>Methylacidiphilae</taxon>
        <taxon>Methylacidiphilales</taxon>
        <taxon>Methylacidiphilaceae</taxon>
        <taxon>Methylacidiphilum (ex Ratnadevi et al. 2023)</taxon>
    </lineage>
</organism>
<name>A0ABN8XHT3_9BACT</name>
<dbReference type="EMBL" id="OX458932">
    <property type="protein sequence ID" value="CAI9085733.1"/>
    <property type="molecule type" value="Genomic_DNA"/>
</dbReference>
<evidence type="ECO:0000313" key="3">
    <source>
        <dbReference type="Proteomes" id="UP001161497"/>
    </source>
</evidence>
<evidence type="ECO:0000256" key="1">
    <source>
        <dbReference type="SAM" id="MobiDB-lite"/>
    </source>
</evidence>
<evidence type="ECO:0000313" key="2">
    <source>
        <dbReference type="EMBL" id="CAI9085733.1"/>
    </source>
</evidence>
<dbReference type="RefSeq" id="WP_009061458.1">
    <property type="nucleotide sequence ID" value="NZ_OX458932.1"/>
</dbReference>
<gene>
    <name evidence="2" type="ORF">MFUM_1384</name>
</gene>
<dbReference type="Proteomes" id="UP001161497">
    <property type="component" value="Chromosome"/>
</dbReference>
<proteinExistence type="predicted"/>
<sequence>MRIPSPAGLLVLGPVERKDTYRLYPLKVIREELFSDSLGILTLINSESAQVMLKRVDLAFQAYLRRVWQGKQPGFPHFQHTGQFSGFGFQKHEGDWRLLARHQSAHRKLRPSGSGQSPIRNKTPAPGGLRRDGIFFSGGK</sequence>